<dbReference type="Gene3D" id="3.30.70.330">
    <property type="match status" value="2"/>
</dbReference>
<dbReference type="AlphaFoldDB" id="A0A8C0X3D7"/>
<dbReference type="Pfam" id="PF00076">
    <property type="entry name" value="RRM_1"/>
    <property type="match status" value="2"/>
</dbReference>
<evidence type="ECO:0000256" key="2">
    <source>
        <dbReference type="PROSITE-ProRule" id="PRU00176"/>
    </source>
</evidence>
<feature type="domain" description="RRM" evidence="3">
    <location>
        <begin position="79"/>
        <end position="135"/>
    </location>
</feature>
<evidence type="ECO:0000313" key="4">
    <source>
        <dbReference type="Ensembl" id="ENSCCNP00000019536.1"/>
    </source>
</evidence>
<proteinExistence type="predicted"/>
<accession>A0A8C0X3D7</accession>
<protein>
    <recommendedName>
        <fullName evidence="3">RRM domain-containing protein</fullName>
    </recommendedName>
</protein>
<name>A0A8C0X3D7_CASCN</name>
<dbReference type="Ensembl" id="ENSCCNT00000025310.1">
    <property type="protein sequence ID" value="ENSCCNP00000019536.1"/>
    <property type="gene ID" value="ENSCCNG00000019618.1"/>
</dbReference>
<organism evidence="4">
    <name type="scientific">Castor canadensis</name>
    <name type="common">American beaver</name>
    <dbReference type="NCBI Taxonomy" id="51338"/>
    <lineage>
        <taxon>Eukaryota</taxon>
        <taxon>Metazoa</taxon>
        <taxon>Chordata</taxon>
        <taxon>Craniata</taxon>
        <taxon>Vertebrata</taxon>
        <taxon>Euteleostomi</taxon>
        <taxon>Mammalia</taxon>
        <taxon>Eutheria</taxon>
        <taxon>Euarchontoglires</taxon>
        <taxon>Glires</taxon>
        <taxon>Rodentia</taxon>
        <taxon>Castorimorpha</taxon>
        <taxon>Castoridae</taxon>
        <taxon>Castor</taxon>
    </lineage>
</organism>
<keyword evidence="1 2" id="KW-0694">RNA-binding</keyword>
<dbReference type="SUPFAM" id="SSF54928">
    <property type="entry name" value="RNA-binding domain, RBD"/>
    <property type="match status" value="2"/>
</dbReference>
<dbReference type="InterPro" id="IPR000504">
    <property type="entry name" value="RRM_dom"/>
</dbReference>
<evidence type="ECO:0000256" key="1">
    <source>
        <dbReference type="ARBA" id="ARBA00022884"/>
    </source>
</evidence>
<dbReference type="SMART" id="SM00360">
    <property type="entry name" value="RRM"/>
    <property type="match status" value="2"/>
</dbReference>
<dbReference type="PROSITE" id="PS50102">
    <property type="entry name" value="RRM"/>
    <property type="match status" value="1"/>
</dbReference>
<evidence type="ECO:0000259" key="3">
    <source>
        <dbReference type="PROSITE" id="PS50102"/>
    </source>
</evidence>
<sequence>WELDEGEWPRYIGNLSWDVTEVLILQLFSQIGPCKSYKMITELCYWTPVCLLNYQDAAAALAAMNGRKFWERRSKKKILPITSMYIKSAFSPFGKILEAWVVKDMATGKSKGYGFISFITNWMQKMQLCIWEVSG</sequence>
<dbReference type="PANTHER" id="PTHR48027">
    <property type="entry name" value="HETEROGENEOUS NUCLEAR RIBONUCLEOPROTEIN 87F-RELATED"/>
    <property type="match status" value="1"/>
</dbReference>
<reference evidence="4" key="1">
    <citation type="submission" date="2023-09" db="UniProtKB">
        <authorList>
            <consortium name="Ensembl"/>
        </authorList>
    </citation>
    <scope>IDENTIFICATION</scope>
</reference>
<dbReference type="InterPro" id="IPR052462">
    <property type="entry name" value="SLIRP/GR-RBP-like"/>
</dbReference>
<dbReference type="InterPro" id="IPR035979">
    <property type="entry name" value="RBD_domain_sf"/>
</dbReference>
<dbReference type="InterPro" id="IPR012677">
    <property type="entry name" value="Nucleotide-bd_a/b_plait_sf"/>
</dbReference>
<dbReference type="GO" id="GO:0003723">
    <property type="term" value="F:RNA binding"/>
    <property type="evidence" value="ECO:0007669"/>
    <property type="project" value="UniProtKB-UniRule"/>
</dbReference>